<dbReference type="InterPro" id="IPR026590">
    <property type="entry name" value="Ssirtuin_cat_dom"/>
</dbReference>
<dbReference type="EC" id="2.3.1.286" evidence="2"/>
<feature type="binding site" evidence="8">
    <location>
        <position position="155"/>
    </location>
    <ligand>
        <name>Zn(2+)</name>
        <dbReference type="ChEBI" id="CHEBI:29105"/>
    </ligand>
</feature>
<dbReference type="GO" id="GO:0017136">
    <property type="term" value="F:histone deacetylase activity, NAD-dependent"/>
    <property type="evidence" value="ECO:0007669"/>
    <property type="project" value="TreeGrafter"/>
</dbReference>
<accession>A0A1S9RUB2</accession>
<feature type="binding site" evidence="8">
    <location>
        <position position="182"/>
    </location>
    <ligand>
        <name>Zn(2+)</name>
        <dbReference type="ChEBI" id="CHEBI:29105"/>
    </ligand>
</feature>
<comment type="caution">
    <text evidence="10">The sequence shown here is derived from an EMBL/GenBank/DDBJ whole genome shotgun (WGS) entry which is preliminary data.</text>
</comment>
<dbReference type="Pfam" id="PF02146">
    <property type="entry name" value="SIR2"/>
    <property type="match status" value="2"/>
</dbReference>
<gene>
    <name evidence="10" type="ORF">PEBR_10557</name>
</gene>
<dbReference type="Gene3D" id="3.40.50.1220">
    <property type="entry name" value="TPP-binding domain"/>
    <property type="match status" value="1"/>
</dbReference>
<feature type="domain" description="Deacetylase sirtuin-type" evidence="9">
    <location>
        <begin position="17"/>
        <end position="281"/>
    </location>
</feature>
<dbReference type="EMBL" id="LJBN01000116">
    <property type="protein sequence ID" value="OOQ89082.1"/>
    <property type="molecule type" value="Genomic_DNA"/>
</dbReference>
<keyword evidence="6" id="KW-0520">NAD</keyword>
<dbReference type="Proteomes" id="UP000190744">
    <property type="component" value="Unassembled WGS sequence"/>
</dbReference>
<evidence type="ECO:0000256" key="7">
    <source>
        <dbReference type="ARBA" id="ARBA00038170"/>
    </source>
</evidence>
<evidence type="ECO:0000256" key="2">
    <source>
        <dbReference type="ARBA" id="ARBA00012928"/>
    </source>
</evidence>
<feature type="binding site" evidence="8">
    <location>
        <position position="152"/>
    </location>
    <ligand>
        <name>Zn(2+)</name>
        <dbReference type="ChEBI" id="CHEBI:29105"/>
    </ligand>
</feature>
<evidence type="ECO:0000259" key="9">
    <source>
        <dbReference type="PROSITE" id="PS50305"/>
    </source>
</evidence>
<dbReference type="InterPro" id="IPR003000">
    <property type="entry name" value="Sirtuin"/>
</dbReference>
<keyword evidence="3" id="KW-0808">Transferase</keyword>
<proteinExistence type="inferred from homology"/>
<dbReference type="GO" id="GO:0000122">
    <property type="term" value="P:negative regulation of transcription by RNA polymerase II"/>
    <property type="evidence" value="ECO:0007669"/>
    <property type="project" value="TreeGrafter"/>
</dbReference>
<dbReference type="GO" id="GO:0003714">
    <property type="term" value="F:transcription corepressor activity"/>
    <property type="evidence" value="ECO:0007669"/>
    <property type="project" value="TreeGrafter"/>
</dbReference>
<evidence type="ECO:0000256" key="6">
    <source>
        <dbReference type="ARBA" id="ARBA00023027"/>
    </source>
</evidence>
<evidence type="ECO:0000256" key="4">
    <source>
        <dbReference type="ARBA" id="ARBA00022723"/>
    </source>
</evidence>
<dbReference type="GO" id="GO:0005634">
    <property type="term" value="C:nucleus"/>
    <property type="evidence" value="ECO:0007669"/>
    <property type="project" value="TreeGrafter"/>
</dbReference>
<feature type="active site" description="Proton acceptor" evidence="8">
    <location>
        <position position="144"/>
    </location>
</feature>
<dbReference type="SUPFAM" id="SSF52467">
    <property type="entry name" value="DHS-like NAD/FAD-binding domain"/>
    <property type="match status" value="1"/>
</dbReference>
<feature type="binding site" evidence="8">
    <location>
        <position position="185"/>
    </location>
    <ligand>
        <name>Zn(2+)</name>
        <dbReference type="ChEBI" id="CHEBI:29105"/>
    </ligand>
</feature>
<evidence type="ECO:0000313" key="10">
    <source>
        <dbReference type="EMBL" id="OOQ89082.1"/>
    </source>
</evidence>
<sequence>MADTVPKVAAEERRESLAAVDRKAEALAKQIKRSKHFIVFTGAGISTSAGIPDFRGPDGNWTLRAQGKPRTKHANTLQAIPTISHMALIELQNKGILKLLVSQNCDGLHRRSGIIPVCGPHPPSLIRDKALALTPVKEKIAELHGNSNREACSDCNKEYIRDFRAVSTYENGIHDHRTGRKCARCGGTLIDSIINFGEDLPKRDLDLAYQHAELADLCLVLGSSLTVTPACKIPTIVGERKGAKLAICNLQTTPVDDITDYRIFTETDILMAKLMEKLDLAIPPFILRRRLIVKVETQEEDRRKVEVTGVDSDGTPVTFLRSVRLEGSRRVARTEPYIIHVRDAVQPGSELRFDLEFMGHYNEPNLELVHLNYGNEEALYLLEYDPQTGKWSTERQEITQRAVEYIVLDP</sequence>
<dbReference type="PANTHER" id="PTHR11085">
    <property type="entry name" value="NAD-DEPENDENT PROTEIN DEACYLASE SIRTUIN-5, MITOCHONDRIAL-RELATED"/>
    <property type="match status" value="1"/>
</dbReference>
<keyword evidence="4 8" id="KW-0479">Metal-binding</keyword>
<dbReference type="PROSITE" id="PS50305">
    <property type="entry name" value="SIRTUIN"/>
    <property type="match status" value="1"/>
</dbReference>
<evidence type="ECO:0000256" key="8">
    <source>
        <dbReference type="PROSITE-ProRule" id="PRU00236"/>
    </source>
</evidence>
<dbReference type="AlphaFoldDB" id="A0A1S9RUB2"/>
<dbReference type="GO" id="GO:0046872">
    <property type="term" value="F:metal ion binding"/>
    <property type="evidence" value="ECO:0007669"/>
    <property type="project" value="UniProtKB-KW"/>
</dbReference>
<dbReference type="InterPro" id="IPR050134">
    <property type="entry name" value="NAD-dep_sirtuin_deacylases"/>
</dbReference>
<evidence type="ECO:0000256" key="5">
    <source>
        <dbReference type="ARBA" id="ARBA00022833"/>
    </source>
</evidence>
<comment type="similarity">
    <text evidence="1">Belongs to the sirtuin family. Class I subfamily.</text>
</comment>
<evidence type="ECO:0000313" key="11">
    <source>
        <dbReference type="Proteomes" id="UP000190744"/>
    </source>
</evidence>
<name>A0A1S9RUB2_PENBI</name>
<keyword evidence="5 8" id="KW-0862">Zinc</keyword>
<evidence type="ECO:0000256" key="3">
    <source>
        <dbReference type="ARBA" id="ARBA00022679"/>
    </source>
</evidence>
<evidence type="ECO:0000256" key="1">
    <source>
        <dbReference type="ARBA" id="ARBA00006924"/>
    </source>
</evidence>
<dbReference type="InterPro" id="IPR029035">
    <property type="entry name" value="DHS-like_NAD/FAD-binding_dom"/>
</dbReference>
<protein>
    <recommendedName>
        <fullName evidence="2">protein acetyllysine N-acetyltransferase</fullName>
        <ecNumber evidence="2">2.3.1.286</ecNumber>
    </recommendedName>
</protein>
<dbReference type="Gene3D" id="2.20.28.200">
    <property type="match status" value="1"/>
</dbReference>
<organism evidence="10 11">
    <name type="scientific">Penicillium brasilianum</name>
    <dbReference type="NCBI Taxonomy" id="104259"/>
    <lineage>
        <taxon>Eukaryota</taxon>
        <taxon>Fungi</taxon>
        <taxon>Dikarya</taxon>
        <taxon>Ascomycota</taxon>
        <taxon>Pezizomycotina</taxon>
        <taxon>Eurotiomycetes</taxon>
        <taxon>Eurotiomycetidae</taxon>
        <taxon>Eurotiales</taxon>
        <taxon>Aspergillaceae</taxon>
        <taxon>Penicillium</taxon>
    </lineage>
</organism>
<reference evidence="11" key="1">
    <citation type="submission" date="2015-09" db="EMBL/GenBank/DDBJ databases">
        <authorList>
            <person name="Fill T.P."/>
            <person name="Baretta J.F."/>
            <person name="de Almeida L.G."/>
            <person name="Rocha M."/>
            <person name="de Souza D.H."/>
            <person name="Malavazi I."/>
            <person name="Cerdeira L.T."/>
            <person name="Hong H."/>
            <person name="Samborskyy M."/>
            <person name="de Vasconcelos A.T."/>
            <person name="Leadlay P."/>
            <person name="Rodrigues-Filho E."/>
        </authorList>
    </citation>
    <scope>NUCLEOTIDE SEQUENCE [LARGE SCALE GENOMIC DNA]</scope>
    <source>
        <strain evidence="11">LaBioMMi 136</strain>
    </source>
</reference>
<dbReference type="PANTHER" id="PTHR11085:SF12">
    <property type="entry name" value="NAD-DEPENDENT PROTEIN DEACYLASE SIRTUIN-6"/>
    <property type="match status" value="1"/>
</dbReference>
<dbReference type="GO" id="GO:0070403">
    <property type="term" value="F:NAD+ binding"/>
    <property type="evidence" value="ECO:0007669"/>
    <property type="project" value="InterPro"/>
</dbReference>
<comment type="similarity">
    <text evidence="7">Belongs to the sirtuin family. Class IV subfamily.</text>
</comment>